<evidence type="ECO:0008006" key="3">
    <source>
        <dbReference type="Google" id="ProtNLM"/>
    </source>
</evidence>
<accession>A0A4S3TNS0</accession>
<dbReference type="EMBL" id="RBZW01000023">
    <property type="protein sequence ID" value="THE64873.1"/>
    <property type="molecule type" value="Genomic_DNA"/>
</dbReference>
<protein>
    <recommendedName>
        <fullName evidence="3">Bacterial Pleckstrin homology domain-containing protein</fullName>
    </recommendedName>
</protein>
<reference evidence="1 2" key="1">
    <citation type="submission" date="2018-10" db="EMBL/GenBank/DDBJ databases">
        <title>Natronolimnobius sp. XQ-INN 246 isolated from Inner Mongolia Autonomous Region of China.</title>
        <authorList>
            <person name="Xue Q."/>
        </authorList>
    </citation>
    <scope>NUCLEOTIDE SEQUENCE [LARGE SCALE GENOMIC DNA]</scope>
    <source>
        <strain evidence="1 2">XQ-INN 246</strain>
    </source>
</reference>
<proteinExistence type="predicted"/>
<dbReference type="OrthoDB" id="132173at2157"/>
<gene>
    <name evidence="1" type="ORF">D8Y22_10520</name>
</gene>
<name>A0A4S3TNS0_9EURY</name>
<comment type="caution">
    <text evidence="1">The sequence shown here is derived from an EMBL/GenBank/DDBJ whole genome shotgun (WGS) entry which is preliminary data.</text>
</comment>
<keyword evidence="2" id="KW-1185">Reference proteome</keyword>
<evidence type="ECO:0000313" key="2">
    <source>
        <dbReference type="Proteomes" id="UP000318864"/>
    </source>
</evidence>
<evidence type="ECO:0000313" key="1">
    <source>
        <dbReference type="EMBL" id="THE64873.1"/>
    </source>
</evidence>
<sequence>MVTENGAERSPVYRETIERFWILRLVIEVRYDSVAVRLGPFQRSFRHISFREVDDVRVATYSSLTYGGWHWGLRRSFDGDTVYRLRGNRGVELVLTDETRIFIGTQQPADLESAITRMMRSEFAVE</sequence>
<dbReference type="Proteomes" id="UP000318864">
    <property type="component" value="Unassembled WGS sequence"/>
</dbReference>
<dbReference type="AlphaFoldDB" id="A0A4S3TNS0"/>
<dbReference type="RefSeq" id="WP_141464658.1">
    <property type="nucleotide sequence ID" value="NZ_RBZW01000023.1"/>
</dbReference>
<organism evidence="1 2">
    <name type="scientific">Salinadaptatus halalkaliphilus</name>
    <dbReference type="NCBI Taxonomy" id="2419781"/>
    <lineage>
        <taxon>Archaea</taxon>
        <taxon>Methanobacteriati</taxon>
        <taxon>Methanobacteriota</taxon>
        <taxon>Stenosarchaea group</taxon>
        <taxon>Halobacteria</taxon>
        <taxon>Halobacteriales</taxon>
        <taxon>Natrialbaceae</taxon>
        <taxon>Salinadaptatus</taxon>
    </lineage>
</organism>